<evidence type="ECO:0000313" key="5">
    <source>
        <dbReference type="Proteomes" id="UP000317951"/>
    </source>
</evidence>
<feature type="transmembrane region" description="Helical" evidence="1">
    <location>
        <begin position="80"/>
        <end position="98"/>
    </location>
</feature>
<dbReference type="RefSeq" id="WP_042946322.1">
    <property type="nucleotide sequence ID" value="NZ_LT629689.1"/>
</dbReference>
<accession>A0A5C5QGS1</accession>
<keyword evidence="1" id="KW-0812">Transmembrane</keyword>
<name>A0A5C5QGS1_9PSED</name>
<dbReference type="OrthoDB" id="7022644at2"/>
<evidence type="ECO:0000313" key="3">
    <source>
        <dbReference type="EMBL" id="TWS04632.1"/>
    </source>
</evidence>
<keyword evidence="1" id="KW-0472">Membrane</keyword>
<dbReference type="Proteomes" id="UP000182858">
    <property type="component" value="Chromosome I"/>
</dbReference>
<dbReference type="GeneID" id="78556929"/>
<evidence type="ECO:0000313" key="4">
    <source>
        <dbReference type="Proteomes" id="UP000182858"/>
    </source>
</evidence>
<reference evidence="2 4" key="1">
    <citation type="submission" date="2016-10" db="EMBL/GenBank/DDBJ databases">
        <authorList>
            <person name="Varghese N."/>
            <person name="Submissions S."/>
        </authorList>
    </citation>
    <scope>NUCLEOTIDE SEQUENCE [LARGE SCALE GENOMIC DNA]</scope>
    <source>
        <strain evidence="2 4">DSM 17835</strain>
    </source>
</reference>
<dbReference type="Proteomes" id="UP000317951">
    <property type="component" value="Unassembled WGS sequence"/>
</dbReference>
<protein>
    <submittedName>
        <fullName evidence="3">Uncharacterized protein</fullName>
    </submittedName>
</protein>
<proteinExistence type="predicted"/>
<dbReference type="EMBL" id="LT629689">
    <property type="protein sequence ID" value="SDG31316.1"/>
    <property type="molecule type" value="Genomic_DNA"/>
</dbReference>
<evidence type="ECO:0000256" key="1">
    <source>
        <dbReference type="SAM" id="Phobius"/>
    </source>
</evidence>
<reference evidence="3 5" key="2">
    <citation type="submission" date="2019-06" db="EMBL/GenBank/DDBJ databases">
        <title>Pseudomonas bimorpha sp. nov. isolated from bovine raw milk and skim milk concentrate.</title>
        <authorList>
            <person name="Hofmann K."/>
            <person name="Huptas C."/>
            <person name="Doll E."/>
            <person name="Scherer S."/>
            <person name="Wenning M."/>
        </authorList>
    </citation>
    <scope>NUCLEOTIDE SEQUENCE [LARGE SCALE GENOMIC DNA]</scope>
    <source>
        <strain evidence="3 5">DSM 17835</strain>
    </source>
</reference>
<dbReference type="EMBL" id="VFET01000008">
    <property type="protein sequence ID" value="TWS04632.1"/>
    <property type="molecule type" value="Genomic_DNA"/>
</dbReference>
<keyword evidence="1" id="KW-1133">Transmembrane helix</keyword>
<organism evidence="3 5">
    <name type="scientific">Pseudomonas extremaustralis</name>
    <dbReference type="NCBI Taxonomy" id="359110"/>
    <lineage>
        <taxon>Bacteria</taxon>
        <taxon>Pseudomonadati</taxon>
        <taxon>Pseudomonadota</taxon>
        <taxon>Gammaproteobacteria</taxon>
        <taxon>Pseudomonadales</taxon>
        <taxon>Pseudomonadaceae</taxon>
        <taxon>Pseudomonas</taxon>
    </lineage>
</organism>
<sequence length="171" mass="18457">MTTIITKAQAELELALMQAESDSMASSDLYIWLRECGLSPEIAVRVKELVNVTQRIGNKVVSIGKLIVMKLRDFITAHKNLAIGTVLGAAIASLIAAMPLLGSLLAPLGALLGVTVAATGHQRDKHPDGNGKVVSLEELPQHLIEMARTYFDLFIETFQIIMAEFVSAKTS</sequence>
<keyword evidence="4" id="KW-1185">Reference proteome</keyword>
<evidence type="ECO:0000313" key="2">
    <source>
        <dbReference type="EMBL" id="SDG31316.1"/>
    </source>
</evidence>
<dbReference type="AlphaFoldDB" id="A0A5C5QGS1"/>
<gene>
    <name evidence="3" type="ORF">FIV36_11925</name>
    <name evidence="2" type="ORF">SAMN05216591_5629</name>
</gene>